<gene>
    <name evidence="1" type="ORF">MUU47_00420</name>
</gene>
<comment type="caution">
    <text evidence="1">The sequence shown here is derived from an EMBL/GenBank/DDBJ whole genome shotgun (WGS) entry which is preliminary data.</text>
</comment>
<organism evidence="1 2">
    <name type="scientific">Scandinavium hiltneri</name>
    <dbReference type="NCBI Taxonomy" id="2926519"/>
    <lineage>
        <taxon>Bacteria</taxon>
        <taxon>Pseudomonadati</taxon>
        <taxon>Pseudomonadota</taxon>
        <taxon>Gammaproteobacteria</taxon>
        <taxon>Enterobacterales</taxon>
        <taxon>Enterobacteriaceae</taxon>
        <taxon>Scandinavium</taxon>
    </lineage>
</organism>
<sequence length="188" mass="19870">MSFKSLVSKLKKQPLAKSQQSLDHALKSCKSLGYGPKTQTLLKDMHAAGVAAGVSDAELDDHIRGVMRNLATRQPLTKSAVGDALSDVLNGSPAPSIPDMTVRHNPSVEQIHLARQQQVADQQLLNDCERAGVPTGEIVALNDALSASRGLPDAVRGPGIAAVRSQLTQPQRSPAAIGIDWGSAGWKK</sequence>
<proteinExistence type="predicted"/>
<reference evidence="1 2" key="1">
    <citation type="submission" date="2022-04" db="EMBL/GenBank/DDBJ databases">
        <title>Proposal of a three novel species of Scandinavium, Scandinavium hiltneri, Scandinavium manionii, Scandinavium tedordense.</title>
        <authorList>
            <person name="Maddock D.W."/>
            <person name="Brady C.L."/>
            <person name="Denman S."/>
            <person name="Arnold D."/>
        </authorList>
    </citation>
    <scope>NUCLEOTIDE SEQUENCE [LARGE SCALE GENOMIC DNA]</scope>
    <source>
        <strain evidence="1 2">H11S7</strain>
    </source>
</reference>
<protein>
    <submittedName>
        <fullName evidence="1">Low temperature requirement protein A</fullName>
    </submittedName>
</protein>
<keyword evidence="2" id="KW-1185">Reference proteome</keyword>
<dbReference type="EMBL" id="JALIGE010000061">
    <property type="protein sequence ID" value="MCS2159628.1"/>
    <property type="molecule type" value="Genomic_DNA"/>
</dbReference>
<evidence type="ECO:0000313" key="1">
    <source>
        <dbReference type="EMBL" id="MCS2159628.1"/>
    </source>
</evidence>
<name>A0ABT2DWS9_9ENTR</name>
<dbReference type="RefSeq" id="WP_258986157.1">
    <property type="nucleotide sequence ID" value="NZ_JALIGE010000061.1"/>
</dbReference>
<evidence type="ECO:0000313" key="2">
    <source>
        <dbReference type="Proteomes" id="UP001205357"/>
    </source>
</evidence>
<dbReference type="Proteomes" id="UP001205357">
    <property type="component" value="Unassembled WGS sequence"/>
</dbReference>
<accession>A0ABT2DWS9</accession>